<feature type="transmembrane region" description="Helical" evidence="1">
    <location>
        <begin position="7"/>
        <end position="25"/>
    </location>
</feature>
<dbReference type="AlphaFoldDB" id="A0A0D0EYG0"/>
<evidence type="ECO:0000256" key="1">
    <source>
        <dbReference type="SAM" id="Phobius"/>
    </source>
</evidence>
<evidence type="ECO:0000313" key="5">
    <source>
        <dbReference type="Proteomes" id="UP000198302"/>
    </source>
</evidence>
<dbReference type="Proteomes" id="UP000032061">
    <property type="component" value="Unassembled WGS sequence"/>
</dbReference>
<evidence type="ECO:0000313" key="4">
    <source>
        <dbReference type="Proteomes" id="UP000032061"/>
    </source>
</evidence>
<protein>
    <submittedName>
        <fullName evidence="2">Uncharacterized protein</fullName>
    </submittedName>
</protein>
<accession>A0A0D0EYG0</accession>
<organism evidence="2 4">
    <name type="scientific">Flavobacterium hibernum</name>
    <dbReference type="NCBI Taxonomy" id="37752"/>
    <lineage>
        <taxon>Bacteria</taxon>
        <taxon>Pseudomonadati</taxon>
        <taxon>Bacteroidota</taxon>
        <taxon>Flavobacteriia</taxon>
        <taxon>Flavobacteriales</taxon>
        <taxon>Flavobacteriaceae</taxon>
        <taxon>Flavobacterium</taxon>
    </lineage>
</organism>
<comment type="caution">
    <text evidence="2">The sequence shown here is derived from an EMBL/GenBank/DDBJ whole genome shotgun (WGS) entry which is preliminary data.</text>
</comment>
<evidence type="ECO:0000313" key="2">
    <source>
        <dbReference type="EMBL" id="KIO54098.1"/>
    </source>
</evidence>
<keyword evidence="1" id="KW-1133">Transmembrane helix</keyword>
<dbReference type="EMBL" id="MUGX01000008">
    <property type="protein sequence ID" value="OXA89797.1"/>
    <property type="molecule type" value="Genomic_DNA"/>
</dbReference>
<proteinExistence type="predicted"/>
<feature type="transmembrane region" description="Helical" evidence="1">
    <location>
        <begin position="93"/>
        <end position="113"/>
    </location>
</feature>
<name>A0A0D0EYG0_9FLAO</name>
<dbReference type="OrthoDB" id="10006028at2"/>
<feature type="transmembrane region" description="Helical" evidence="1">
    <location>
        <begin position="31"/>
        <end position="54"/>
    </location>
</feature>
<keyword evidence="1" id="KW-0812">Transmembrane</keyword>
<evidence type="ECO:0000313" key="3">
    <source>
        <dbReference type="EMBL" id="OXA89797.1"/>
    </source>
</evidence>
<dbReference type="EMBL" id="JPRK01000004">
    <property type="protein sequence ID" value="KIO54098.1"/>
    <property type="molecule type" value="Genomic_DNA"/>
</dbReference>
<dbReference type="STRING" id="37752.IW18_03630"/>
<reference evidence="2 4" key="1">
    <citation type="submission" date="2015-01" db="EMBL/GenBank/DDBJ databases">
        <title>Genome of Flavobacterium hibernum DSM 12611.</title>
        <authorList>
            <person name="Stropko S.J."/>
            <person name="Pipes S.E."/>
            <person name="Newman J.D."/>
        </authorList>
    </citation>
    <scope>NUCLEOTIDE SEQUENCE [LARGE SCALE GENOMIC DNA]</scope>
    <source>
        <strain evidence="2 4">DSM 12611</strain>
    </source>
</reference>
<gene>
    <name evidence="3" type="ORF">B0A73_05285</name>
    <name evidence="2" type="ORF">IW18_03630</name>
</gene>
<keyword evidence="5" id="KW-1185">Reference proteome</keyword>
<feature type="transmembrane region" description="Helical" evidence="1">
    <location>
        <begin position="61"/>
        <end position="81"/>
    </location>
</feature>
<reference evidence="3 5" key="2">
    <citation type="submission" date="2016-11" db="EMBL/GenBank/DDBJ databases">
        <title>Whole genomes of Flavobacteriaceae.</title>
        <authorList>
            <person name="Stine C."/>
            <person name="Li C."/>
            <person name="Tadesse D."/>
        </authorList>
    </citation>
    <scope>NUCLEOTIDE SEQUENCE [LARGE SCALE GENOMIC DNA]</scope>
    <source>
        <strain evidence="3 5">ATCC 51468</strain>
    </source>
</reference>
<dbReference type="RefSeq" id="WP_041516229.1">
    <property type="nucleotide sequence ID" value="NZ_JPRK01000004.1"/>
</dbReference>
<sequence length="119" mass="13799">MKIANFGNLAIIFSVIISAILGQYYPDCLGVTFVLGLFVMPVYQLLVGSVWFFSPNRDKRINLYFIGVITFFTVVFCTNSFHKTDNERIFEQILTILFQIVPITLAIYFTYILNQYSRE</sequence>
<dbReference type="Proteomes" id="UP000198302">
    <property type="component" value="Unassembled WGS sequence"/>
</dbReference>
<keyword evidence="1" id="KW-0472">Membrane</keyword>